<dbReference type="InterPro" id="IPR027417">
    <property type="entry name" value="P-loop_NTPase"/>
</dbReference>
<dbReference type="EMBL" id="UINC01197933">
    <property type="protein sequence ID" value="SVE15669.1"/>
    <property type="molecule type" value="Genomic_DNA"/>
</dbReference>
<dbReference type="Pfam" id="PF00009">
    <property type="entry name" value="GTP_EFTU"/>
    <property type="match status" value="1"/>
</dbReference>
<dbReference type="GO" id="GO:0003924">
    <property type="term" value="F:GTPase activity"/>
    <property type="evidence" value="ECO:0007669"/>
    <property type="project" value="InterPro"/>
</dbReference>
<proteinExistence type="predicted"/>
<dbReference type="InterPro" id="IPR000795">
    <property type="entry name" value="T_Tr_GTP-bd_dom"/>
</dbReference>
<evidence type="ECO:0000256" key="2">
    <source>
        <dbReference type="ARBA" id="ARBA00023134"/>
    </source>
</evidence>
<gene>
    <name evidence="4" type="ORF">METZ01_LOCUS468523</name>
</gene>
<dbReference type="GO" id="GO:0032790">
    <property type="term" value="P:ribosome disassembly"/>
    <property type="evidence" value="ECO:0007669"/>
    <property type="project" value="TreeGrafter"/>
</dbReference>
<feature type="domain" description="Tr-type G" evidence="3">
    <location>
        <begin position="1"/>
        <end position="163"/>
    </location>
</feature>
<dbReference type="PANTHER" id="PTHR43261">
    <property type="entry name" value="TRANSLATION ELONGATION FACTOR G-RELATED"/>
    <property type="match status" value="1"/>
</dbReference>
<evidence type="ECO:0000313" key="4">
    <source>
        <dbReference type="EMBL" id="SVE15669.1"/>
    </source>
</evidence>
<dbReference type="GO" id="GO:0005525">
    <property type="term" value="F:GTP binding"/>
    <property type="evidence" value="ECO:0007669"/>
    <property type="project" value="UniProtKB-KW"/>
</dbReference>
<protein>
    <recommendedName>
        <fullName evidence="3">Tr-type G domain-containing protein</fullName>
    </recommendedName>
</protein>
<keyword evidence="2" id="KW-0342">GTP-binding</keyword>
<sequence>MLLCGGQINRIGSIENGTTISDYHPGEKTRQISIHATPMFLEWKEKKINVIDAPGYMDFIGEALSSLSIADMALVVVHAVNGIEVGTEQMWAHATKQGIPKILVVNGLDREHTKFDEILASARSRFGNNVFPMQLPISAGPGFTQVLDVLSKTVFTHQNDSSG</sequence>
<evidence type="ECO:0000259" key="3">
    <source>
        <dbReference type="PROSITE" id="PS51722"/>
    </source>
</evidence>
<accession>A0A383B7E0</accession>
<dbReference type="InterPro" id="IPR005225">
    <property type="entry name" value="Small_GTP-bd"/>
</dbReference>
<keyword evidence="1" id="KW-0547">Nucleotide-binding</keyword>
<organism evidence="4">
    <name type="scientific">marine metagenome</name>
    <dbReference type="NCBI Taxonomy" id="408172"/>
    <lineage>
        <taxon>unclassified sequences</taxon>
        <taxon>metagenomes</taxon>
        <taxon>ecological metagenomes</taxon>
    </lineage>
</organism>
<reference evidence="4" key="1">
    <citation type="submission" date="2018-05" db="EMBL/GenBank/DDBJ databases">
        <authorList>
            <person name="Lanie J.A."/>
            <person name="Ng W.-L."/>
            <person name="Kazmierczak K.M."/>
            <person name="Andrzejewski T.M."/>
            <person name="Davidsen T.M."/>
            <person name="Wayne K.J."/>
            <person name="Tettelin H."/>
            <person name="Glass J.I."/>
            <person name="Rusch D."/>
            <person name="Podicherti R."/>
            <person name="Tsui H.-C.T."/>
            <person name="Winkler M.E."/>
        </authorList>
    </citation>
    <scope>NUCLEOTIDE SEQUENCE</scope>
</reference>
<dbReference type="PANTHER" id="PTHR43261:SF6">
    <property type="entry name" value="ELONGATION FACTOR G-LIKE PROTEIN"/>
    <property type="match status" value="1"/>
</dbReference>
<dbReference type="NCBIfam" id="TIGR00231">
    <property type="entry name" value="small_GTP"/>
    <property type="match status" value="1"/>
</dbReference>
<feature type="non-terminal residue" evidence="4">
    <location>
        <position position="163"/>
    </location>
</feature>
<name>A0A383B7E0_9ZZZZ</name>
<dbReference type="SUPFAM" id="SSF52540">
    <property type="entry name" value="P-loop containing nucleoside triphosphate hydrolases"/>
    <property type="match status" value="1"/>
</dbReference>
<dbReference type="PROSITE" id="PS51722">
    <property type="entry name" value="G_TR_2"/>
    <property type="match status" value="1"/>
</dbReference>
<evidence type="ECO:0000256" key="1">
    <source>
        <dbReference type="ARBA" id="ARBA00022741"/>
    </source>
</evidence>
<dbReference type="Gene3D" id="3.40.50.300">
    <property type="entry name" value="P-loop containing nucleotide triphosphate hydrolases"/>
    <property type="match status" value="1"/>
</dbReference>
<dbReference type="AlphaFoldDB" id="A0A383B7E0"/>